<dbReference type="EMBL" id="JAAOIW010000011">
    <property type="protein sequence ID" value="NHN33155.1"/>
    <property type="molecule type" value="Genomic_DNA"/>
</dbReference>
<organism evidence="1 2">
    <name type="scientific">Paenibacillus agricola</name>
    <dbReference type="NCBI Taxonomy" id="2716264"/>
    <lineage>
        <taxon>Bacteria</taxon>
        <taxon>Bacillati</taxon>
        <taxon>Bacillota</taxon>
        <taxon>Bacilli</taxon>
        <taxon>Bacillales</taxon>
        <taxon>Paenibacillaceae</taxon>
        <taxon>Paenibacillus</taxon>
    </lineage>
</organism>
<dbReference type="InterPro" id="IPR036638">
    <property type="entry name" value="HLH_DNA-bd_sf"/>
</dbReference>
<dbReference type="Pfam" id="PF09388">
    <property type="entry name" value="SpoOE-like"/>
    <property type="match status" value="1"/>
</dbReference>
<comment type="caution">
    <text evidence="1">The sequence shown here is derived from an EMBL/GenBank/DDBJ whole genome shotgun (WGS) entry which is preliminary data.</text>
</comment>
<proteinExistence type="predicted"/>
<gene>
    <name evidence="1" type="ORF">G9U52_25385</name>
</gene>
<name>A0ABX0J9Q3_9BACL</name>
<dbReference type="Gene3D" id="4.10.280.10">
    <property type="entry name" value="Helix-loop-helix DNA-binding domain"/>
    <property type="match status" value="1"/>
</dbReference>
<keyword evidence="2" id="KW-1185">Reference proteome</keyword>
<dbReference type="InterPro" id="IPR018540">
    <property type="entry name" value="Spo0E-like"/>
</dbReference>
<dbReference type="Proteomes" id="UP001165962">
    <property type="component" value="Unassembled WGS sequence"/>
</dbReference>
<sequence>MTQTTLHENLTTKIESTRKELNALGLAYNFNFQHRDVLQKSEELDLLIVQLYKIASPLTGLSRYEQYTIEGE</sequence>
<dbReference type="InterPro" id="IPR037208">
    <property type="entry name" value="Spo0E-like_sf"/>
</dbReference>
<dbReference type="RefSeq" id="WP_166153468.1">
    <property type="nucleotide sequence ID" value="NZ_JAAOIW010000011.1"/>
</dbReference>
<evidence type="ECO:0000313" key="1">
    <source>
        <dbReference type="EMBL" id="NHN33155.1"/>
    </source>
</evidence>
<protein>
    <submittedName>
        <fullName evidence="1">Aspartyl-phosphate phosphatase Spo0E family protein</fullName>
    </submittedName>
</protein>
<evidence type="ECO:0000313" key="2">
    <source>
        <dbReference type="Proteomes" id="UP001165962"/>
    </source>
</evidence>
<dbReference type="SUPFAM" id="SSF140500">
    <property type="entry name" value="BAS1536-like"/>
    <property type="match status" value="1"/>
</dbReference>
<accession>A0ABX0J9Q3</accession>
<reference evidence="1" key="1">
    <citation type="submission" date="2020-03" db="EMBL/GenBank/DDBJ databases">
        <title>Draft sequencing of Paenibacilllus sp. S3N08.</title>
        <authorList>
            <person name="Kim D.-U."/>
        </authorList>
    </citation>
    <scope>NUCLEOTIDE SEQUENCE</scope>
    <source>
        <strain evidence="1">S3N08</strain>
    </source>
</reference>